<evidence type="ECO:0000256" key="1">
    <source>
        <dbReference type="SAM" id="SignalP"/>
    </source>
</evidence>
<dbReference type="Proteomes" id="UP000184001">
    <property type="component" value="Unassembled WGS sequence"/>
</dbReference>
<protein>
    <recommendedName>
        <fullName evidence="4">Porin</fullName>
    </recommendedName>
</protein>
<gene>
    <name evidence="2" type="ORF">SAMN05660830_02193</name>
</gene>
<sequence>MKRIIILMLACAMVFSAVASSSATEFKVSGTLDMAFEFLDNPDPISADNGDYFQALQRLRTKIDIIANESLKGVYYLEVGSIYWGQGGGSSAGPLTGRTGPGSGGALGTDGVNVETKRMYIDYQMPNTALSIRMGLQGLALPSLANNNPVLDDDVAAVVANYAFTDQYNVVAAWARAADTRNLGNTSNDKYDVFALIAGLNFEPVTIVPYAAYATIGRNADIHSTDGTNLLGTKDRDVWYVGLSAKSNYWENLNLAMDFMWGRSDDAGISAANAAANPEVASIREQSGFYVLLHGDYKMESFTPTLDLWYSSGDEDGLNSDGNLLPEISAGGLALTNLGTDGGFYDTTDNAFTTSGIGTMGVVLGITEVSFIENVTHDFKVAWMQGTSDYSSTGAVDQFPTDEDRAWEFNIDTNWQMYENLAAILELGYLNPDYESVSDEEAVWKAALGFQYSY</sequence>
<evidence type="ECO:0000313" key="2">
    <source>
        <dbReference type="EMBL" id="SHJ34803.1"/>
    </source>
</evidence>
<organism evidence="2 3">
    <name type="scientific">Halodesulfovibrio aestuarii</name>
    <dbReference type="NCBI Taxonomy" id="126333"/>
    <lineage>
        <taxon>Bacteria</taxon>
        <taxon>Pseudomonadati</taxon>
        <taxon>Thermodesulfobacteriota</taxon>
        <taxon>Desulfovibrionia</taxon>
        <taxon>Desulfovibrionales</taxon>
        <taxon>Desulfovibrionaceae</taxon>
        <taxon>Halodesulfovibrio</taxon>
    </lineage>
</organism>
<dbReference type="AlphaFoldDB" id="A0A8G2CAI5"/>
<proteinExistence type="predicted"/>
<dbReference type="RefSeq" id="WP_020000868.1">
    <property type="nucleotide sequence ID" value="NZ_CP192219.1"/>
</dbReference>
<feature type="chain" id="PRO_5034083434" description="Porin" evidence="1">
    <location>
        <begin position="20"/>
        <end position="454"/>
    </location>
</feature>
<feature type="signal peptide" evidence="1">
    <location>
        <begin position="1"/>
        <end position="19"/>
    </location>
</feature>
<dbReference type="InterPro" id="IPR059232">
    <property type="entry name" value="Porin_put"/>
</dbReference>
<dbReference type="SUPFAM" id="SSF56935">
    <property type="entry name" value="Porins"/>
    <property type="match status" value="1"/>
</dbReference>
<dbReference type="EMBL" id="FQZR01000005">
    <property type="protein sequence ID" value="SHJ34803.1"/>
    <property type="molecule type" value="Genomic_DNA"/>
</dbReference>
<reference evidence="2 3" key="1">
    <citation type="submission" date="2016-11" db="EMBL/GenBank/DDBJ databases">
        <authorList>
            <person name="Varghese N."/>
            <person name="Submissions S."/>
        </authorList>
    </citation>
    <scope>NUCLEOTIDE SEQUENCE [LARGE SCALE GENOMIC DNA]</scope>
    <source>
        <strain evidence="2 3">DSM 17919</strain>
    </source>
</reference>
<dbReference type="NCBIfam" id="NF033939">
    <property type="entry name" value="DESULF_POR1"/>
    <property type="match status" value="1"/>
</dbReference>
<accession>A0A8G2CAI5</accession>
<comment type="caution">
    <text evidence="2">The sequence shown here is derived from an EMBL/GenBank/DDBJ whole genome shotgun (WGS) entry which is preliminary data.</text>
</comment>
<name>A0A8G2CAI5_9BACT</name>
<keyword evidence="1" id="KW-0732">Signal</keyword>
<evidence type="ECO:0000313" key="3">
    <source>
        <dbReference type="Proteomes" id="UP000184001"/>
    </source>
</evidence>
<evidence type="ECO:0008006" key="4">
    <source>
        <dbReference type="Google" id="ProtNLM"/>
    </source>
</evidence>